<protein>
    <recommendedName>
        <fullName evidence="3">Tc1-like transposase DDE domain-containing protein</fullName>
    </recommendedName>
</protein>
<evidence type="ECO:0008006" key="3">
    <source>
        <dbReference type="Google" id="ProtNLM"/>
    </source>
</evidence>
<dbReference type="InterPro" id="IPR036397">
    <property type="entry name" value="RNaseH_sf"/>
</dbReference>
<dbReference type="Gene3D" id="3.30.420.10">
    <property type="entry name" value="Ribonuclease H-like superfamily/Ribonuclease H"/>
    <property type="match status" value="1"/>
</dbReference>
<proteinExistence type="predicted"/>
<dbReference type="AlphaFoldDB" id="A0A5J4TLL2"/>
<dbReference type="OrthoDB" id="10597294at2759"/>
<dbReference type="Proteomes" id="UP000324800">
    <property type="component" value="Unassembled WGS sequence"/>
</dbReference>
<evidence type="ECO:0000313" key="2">
    <source>
        <dbReference type="Proteomes" id="UP000324800"/>
    </source>
</evidence>
<name>A0A5J4TLL2_9EUKA</name>
<comment type="caution">
    <text evidence="1">The sequence shown here is derived from an EMBL/GenBank/DDBJ whole genome shotgun (WGS) entry which is preliminary data.</text>
</comment>
<reference evidence="1 2" key="1">
    <citation type="submission" date="2019-03" db="EMBL/GenBank/DDBJ databases">
        <title>Single cell metagenomics reveals metabolic interactions within the superorganism composed of flagellate Streblomastix strix and complex community of Bacteroidetes bacteria on its surface.</title>
        <authorList>
            <person name="Treitli S.C."/>
            <person name="Kolisko M."/>
            <person name="Husnik F."/>
            <person name="Keeling P."/>
            <person name="Hampl V."/>
        </authorList>
    </citation>
    <scope>NUCLEOTIDE SEQUENCE [LARGE SCALE GENOMIC DNA]</scope>
    <source>
        <strain evidence="1">ST1C</strain>
    </source>
</reference>
<accession>A0A5J4TLL2</accession>
<dbReference type="EMBL" id="SNRW01028625">
    <property type="protein sequence ID" value="KAA6359284.1"/>
    <property type="molecule type" value="Genomic_DNA"/>
</dbReference>
<sequence length="114" mass="13421">MQQVRIQDEHVNTDGLKLTGKQFIKQADNDHKHKSLLITKLLSRNRIKTIEQPSSSPIMSQIEHLFHILKKNLRDRVIRRVEEFEYILIEGWTFMPSSVTRCLVESIPRKTEAL</sequence>
<gene>
    <name evidence="1" type="ORF">EZS28_045189</name>
</gene>
<organism evidence="1 2">
    <name type="scientific">Streblomastix strix</name>
    <dbReference type="NCBI Taxonomy" id="222440"/>
    <lineage>
        <taxon>Eukaryota</taxon>
        <taxon>Metamonada</taxon>
        <taxon>Preaxostyla</taxon>
        <taxon>Oxymonadida</taxon>
        <taxon>Streblomastigidae</taxon>
        <taxon>Streblomastix</taxon>
    </lineage>
</organism>
<dbReference type="GO" id="GO:0003676">
    <property type="term" value="F:nucleic acid binding"/>
    <property type="evidence" value="ECO:0007669"/>
    <property type="project" value="InterPro"/>
</dbReference>
<evidence type="ECO:0000313" key="1">
    <source>
        <dbReference type="EMBL" id="KAA6359284.1"/>
    </source>
</evidence>